<accession>A0A560MF70</accession>
<keyword evidence="3" id="KW-1185">Reference proteome</keyword>
<dbReference type="EMBL" id="VITY01000003">
    <property type="protein sequence ID" value="TWC05411.1"/>
    <property type="molecule type" value="Genomic_DNA"/>
</dbReference>
<dbReference type="OrthoDB" id="8229016at2"/>
<dbReference type="Pfam" id="PF12071">
    <property type="entry name" value="DUF3551"/>
    <property type="match status" value="1"/>
</dbReference>
<keyword evidence="1" id="KW-0732">Signal</keyword>
<sequence length="89" mass="9228">MRRLILVLLALGTVAGAPANAQRYDATSPVCKANYQRGGPQIECGYTSLAQCQASAAGLPASCINNPYYVGPSNGGRSRAPGRAHRSGH</sequence>
<name>A0A560MF70_9BRAD</name>
<feature type="signal peptide" evidence="1">
    <location>
        <begin position="1"/>
        <end position="21"/>
    </location>
</feature>
<dbReference type="InterPro" id="IPR021937">
    <property type="entry name" value="DUF3551"/>
</dbReference>
<dbReference type="RefSeq" id="WP_146985720.1">
    <property type="nucleotide sequence ID" value="NZ_VITY01000003.1"/>
</dbReference>
<dbReference type="AlphaFoldDB" id="A0A560MF70"/>
<comment type="caution">
    <text evidence="2">The sequence shown here is derived from an EMBL/GenBank/DDBJ whole genome shotgun (WGS) entry which is preliminary data.</text>
</comment>
<evidence type="ECO:0000313" key="3">
    <source>
        <dbReference type="Proteomes" id="UP000321304"/>
    </source>
</evidence>
<organism evidence="2 3">
    <name type="scientific">Bradyrhizobium macuxiense</name>
    <dbReference type="NCBI Taxonomy" id="1755647"/>
    <lineage>
        <taxon>Bacteria</taxon>
        <taxon>Pseudomonadati</taxon>
        <taxon>Pseudomonadota</taxon>
        <taxon>Alphaproteobacteria</taxon>
        <taxon>Hyphomicrobiales</taxon>
        <taxon>Nitrobacteraceae</taxon>
        <taxon>Bradyrhizobium</taxon>
    </lineage>
</organism>
<proteinExistence type="predicted"/>
<dbReference type="Proteomes" id="UP000321304">
    <property type="component" value="Unassembled WGS sequence"/>
</dbReference>
<protein>
    <submittedName>
        <fullName evidence="2">Uncharacterized protein DUF3551</fullName>
    </submittedName>
</protein>
<evidence type="ECO:0000256" key="1">
    <source>
        <dbReference type="SAM" id="SignalP"/>
    </source>
</evidence>
<reference evidence="2 3" key="1">
    <citation type="submission" date="2019-06" db="EMBL/GenBank/DDBJ databases">
        <title>Genomic Encyclopedia of Type Strains, Phase IV (KMG-V): Genome sequencing to study the core and pangenomes of soil and plant-associated prokaryotes.</title>
        <authorList>
            <person name="Whitman W."/>
        </authorList>
    </citation>
    <scope>NUCLEOTIDE SEQUENCE [LARGE SCALE GENOMIC DNA]</scope>
    <source>
        <strain evidence="2 3">BR 10355</strain>
    </source>
</reference>
<evidence type="ECO:0000313" key="2">
    <source>
        <dbReference type="EMBL" id="TWC05411.1"/>
    </source>
</evidence>
<feature type="chain" id="PRO_5021849144" evidence="1">
    <location>
        <begin position="22"/>
        <end position="89"/>
    </location>
</feature>
<gene>
    <name evidence="2" type="ORF">FBZ93_103428</name>
</gene>